<dbReference type="Proteomes" id="UP000262142">
    <property type="component" value="Unassembled WGS sequence"/>
</dbReference>
<proteinExistence type="predicted"/>
<dbReference type="Pfam" id="PF01381">
    <property type="entry name" value="HTH_3"/>
    <property type="match status" value="1"/>
</dbReference>
<dbReference type="OrthoDB" id="800066at2"/>
<reference evidence="2 3" key="1">
    <citation type="submission" date="2018-09" db="EMBL/GenBank/DDBJ databases">
        <authorList>
            <consortium name="Pathogen Informatics"/>
        </authorList>
    </citation>
    <scope>NUCLEOTIDE SEQUENCE [LARGE SCALE GENOMIC DNA]</scope>
    <source>
        <strain evidence="2 3">OH-22767</strain>
    </source>
</reference>
<sequence>MKKCLKISLYIPFNYRIFDHLGQFYTMTKIGDIIRLKRIEMGISQKELASQIGVDVSFLCKVEKNEKKLSLEKLELVSFILKLSFLKYKNEYYYDKINSIFENEKEDYKFMIINNIINKNNV</sequence>
<accession>A0A383U3U7</accession>
<dbReference type="InterPro" id="IPR001387">
    <property type="entry name" value="Cro/C1-type_HTH"/>
</dbReference>
<dbReference type="CDD" id="cd00093">
    <property type="entry name" value="HTH_XRE"/>
    <property type="match status" value="1"/>
</dbReference>
<name>A0A383U3U7_9FLAO</name>
<organism evidence="2 3">
    <name type="scientific">Candidatus Ornithobacterium hominis</name>
    <dbReference type="NCBI Taxonomy" id="2497989"/>
    <lineage>
        <taxon>Bacteria</taxon>
        <taxon>Pseudomonadati</taxon>
        <taxon>Bacteroidota</taxon>
        <taxon>Flavobacteriia</taxon>
        <taxon>Flavobacteriales</taxon>
        <taxon>Weeksellaceae</taxon>
        <taxon>Ornithobacterium</taxon>
    </lineage>
</organism>
<evidence type="ECO:0000313" key="3">
    <source>
        <dbReference type="Proteomes" id="UP000262142"/>
    </source>
</evidence>
<dbReference type="GO" id="GO:0003677">
    <property type="term" value="F:DNA binding"/>
    <property type="evidence" value="ECO:0007669"/>
    <property type="project" value="InterPro"/>
</dbReference>
<evidence type="ECO:0000259" key="1">
    <source>
        <dbReference type="PROSITE" id="PS50943"/>
    </source>
</evidence>
<dbReference type="SUPFAM" id="SSF47413">
    <property type="entry name" value="lambda repressor-like DNA-binding domains"/>
    <property type="match status" value="1"/>
</dbReference>
<dbReference type="EMBL" id="UNSC01000007">
    <property type="protein sequence ID" value="SZD73966.1"/>
    <property type="molecule type" value="Genomic_DNA"/>
</dbReference>
<dbReference type="Gene3D" id="1.10.260.40">
    <property type="entry name" value="lambda repressor-like DNA-binding domains"/>
    <property type="match status" value="1"/>
</dbReference>
<feature type="domain" description="HTH cro/C1-type" evidence="1">
    <location>
        <begin position="34"/>
        <end position="88"/>
    </location>
</feature>
<evidence type="ECO:0000313" key="2">
    <source>
        <dbReference type="EMBL" id="SZD73966.1"/>
    </source>
</evidence>
<dbReference type="InterPro" id="IPR010982">
    <property type="entry name" value="Lambda_DNA-bd_dom_sf"/>
</dbReference>
<gene>
    <name evidence="2" type="ORF">SAMEA104719789_01420</name>
</gene>
<protein>
    <submittedName>
        <fullName evidence="2">Transcriptional regulator, y4mF family</fullName>
    </submittedName>
</protein>
<dbReference type="AlphaFoldDB" id="A0A383U3U7"/>
<dbReference type="SMART" id="SM00530">
    <property type="entry name" value="HTH_XRE"/>
    <property type="match status" value="1"/>
</dbReference>
<dbReference type="PROSITE" id="PS50943">
    <property type="entry name" value="HTH_CROC1"/>
    <property type="match status" value="1"/>
</dbReference>
<keyword evidence="3" id="KW-1185">Reference proteome</keyword>